<accession>A0A6M1T3R9</accession>
<dbReference type="AlphaFoldDB" id="A0A6M1T3R9"/>
<comment type="caution">
    <text evidence="2">The sequence shown here is derived from an EMBL/GenBank/DDBJ whole genome shotgun (WGS) entry which is preliminary data.</text>
</comment>
<evidence type="ECO:0000313" key="2">
    <source>
        <dbReference type="EMBL" id="NGP78114.1"/>
    </source>
</evidence>
<dbReference type="Proteomes" id="UP000473278">
    <property type="component" value="Unassembled WGS sequence"/>
</dbReference>
<gene>
    <name evidence="2" type="ORF">G3570_15810</name>
</gene>
<keyword evidence="3" id="KW-1185">Reference proteome</keyword>
<evidence type="ECO:0008006" key="4">
    <source>
        <dbReference type="Google" id="ProtNLM"/>
    </source>
</evidence>
<keyword evidence="1" id="KW-1133">Transmembrane helix</keyword>
<evidence type="ECO:0000313" key="3">
    <source>
        <dbReference type="Proteomes" id="UP000473278"/>
    </source>
</evidence>
<dbReference type="InterPro" id="IPR012505">
    <property type="entry name" value="YbbR"/>
</dbReference>
<sequence>MDNEKIEQFKERLQSIWSSIVRSKEESDIEESRKGKIVVFVVAFILALCLWLMVNLSRDYTINVNLPIVMGNMPDDQALTEELPSDATVSISGEGWQLINIYNNPPQVFVDVNQNEINLYEQVQKQLNANPDLSVQKVQPLFLNLDMESKMTKKIPIRSNVEVTFEDQYNFAGEPYLEPDSVTITGAGSIIRNIETWETAPVQFEDVDTDISATVGLKETEPLYSITPLEVTYNANVAQYTEGETRVNIEARNMPSGRSVTFSPSMLTIRYNVPVDQYSEVQELNNPFTAYISYRQISEDTTGFVVPNIENTAPAGYNIKLRSYQPTSVSYFMVLNN</sequence>
<name>A0A6M1T3R9_9BACT</name>
<dbReference type="InterPro" id="IPR053154">
    <property type="entry name" value="c-di-AMP_regulator"/>
</dbReference>
<evidence type="ECO:0000256" key="1">
    <source>
        <dbReference type="SAM" id="Phobius"/>
    </source>
</evidence>
<keyword evidence="1" id="KW-0472">Membrane</keyword>
<dbReference type="PANTHER" id="PTHR37804:SF1">
    <property type="entry name" value="CDAA REGULATORY PROTEIN CDAR"/>
    <property type="match status" value="1"/>
</dbReference>
<dbReference type="EMBL" id="JAALLT010000006">
    <property type="protein sequence ID" value="NGP78114.1"/>
    <property type="molecule type" value="Genomic_DNA"/>
</dbReference>
<feature type="transmembrane region" description="Helical" evidence="1">
    <location>
        <begin position="37"/>
        <end position="54"/>
    </location>
</feature>
<dbReference type="Gene3D" id="2.170.120.30">
    <property type="match status" value="1"/>
</dbReference>
<organism evidence="2 3">
    <name type="scientific">Halalkalibaculum roseum</name>
    <dbReference type="NCBI Taxonomy" id="2709311"/>
    <lineage>
        <taxon>Bacteria</taxon>
        <taxon>Pseudomonadati</taxon>
        <taxon>Balneolota</taxon>
        <taxon>Balneolia</taxon>
        <taxon>Balneolales</taxon>
        <taxon>Balneolaceae</taxon>
        <taxon>Halalkalibaculum</taxon>
    </lineage>
</organism>
<dbReference type="RefSeq" id="WP_165143848.1">
    <property type="nucleotide sequence ID" value="NZ_JAALLT010000006.1"/>
</dbReference>
<keyword evidence="1" id="KW-0812">Transmembrane</keyword>
<dbReference type="PANTHER" id="PTHR37804">
    <property type="entry name" value="CDAA REGULATORY PROTEIN CDAR"/>
    <property type="match status" value="1"/>
</dbReference>
<reference evidence="2 3" key="1">
    <citation type="submission" date="2020-02" db="EMBL/GenBank/DDBJ databases">
        <title>Balneolaceae bacterium YR4-1, complete genome.</title>
        <authorList>
            <person name="Li Y."/>
            <person name="Wu S."/>
        </authorList>
    </citation>
    <scope>NUCLEOTIDE SEQUENCE [LARGE SCALE GENOMIC DNA]</scope>
    <source>
        <strain evidence="2 3">YR4-1</strain>
    </source>
</reference>
<protein>
    <recommendedName>
        <fullName evidence="4">YbbR-like protein</fullName>
    </recommendedName>
</protein>
<proteinExistence type="predicted"/>
<dbReference type="Pfam" id="PF07949">
    <property type="entry name" value="YbbR"/>
    <property type="match status" value="1"/>
</dbReference>
<dbReference type="Gene3D" id="2.170.120.40">
    <property type="entry name" value="YbbR-like domain"/>
    <property type="match status" value="1"/>
</dbReference>